<dbReference type="PANTHER" id="PTHR46517">
    <property type="entry name" value="FRUCTOSE-2,6-BISPHOSPHATASE TIGAR"/>
    <property type="match status" value="1"/>
</dbReference>
<feature type="active site" description="Proton donor/acceptor" evidence="2">
    <location>
        <position position="145"/>
    </location>
</feature>
<evidence type="ECO:0000256" key="5">
    <source>
        <dbReference type="SAM" id="MobiDB-lite"/>
    </source>
</evidence>
<dbReference type="SUPFAM" id="SSF53254">
    <property type="entry name" value="Phosphoglycerate mutase-like"/>
    <property type="match status" value="1"/>
</dbReference>
<dbReference type="AlphaFoldDB" id="A0A3N2D8A1"/>
<feature type="binding site" evidence="3">
    <location>
        <position position="117"/>
    </location>
    <ligand>
        <name>substrate</name>
    </ligand>
</feature>
<accession>A0A3N2D8A1</accession>
<dbReference type="PROSITE" id="PS51257">
    <property type="entry name" value="PROKAR_LIPOPROTEIN"/>
    <property type="match status" value="1"/>
</dbReference>
<feature type="region of interest" description="Disordered" evidence="5">
    <location>
        <begin position="24"/>
        <end position="56"/>
    </location>
</feature>
<evidence type="ECO:0000313" key="7">
    <source>
        <dbReference type="EMBL" id="ROR96007.1"/>
    </source>
</evidence>
<dbReference type="InterPro" id="IPR051695">
    <property type="entry name" value="Phosphoglycerate_Mutase"/>
</dbReference>
<gene>
    <name evidence="7" type="ORF">EDD28_0581</name>
</gene>
<dbReference type="Pfam" id="PF00300">
    <property type="entry name" value="His_Phos_1"/>
    <property type="match status" value="1"/>
</dbReference>
<evidence type="ECO:0000313" key="8">
    <source>
        <dbReference type="Proteomes" id="UP000275356"/>
    </source>
</evidence>
<evidence type="ECO:0000256" key="3">
    <source>
        <dbReference type="PIRSR" id="PIRSR613078-2"/>
    </source>
</evidence>
<reference evidence="7 8" key="1">
    <citation type="submission" date="2018-11" db="EMBL/GenBank/DDBJ databases">
        <title>Sequencing the genomes of 1000 actinobacteria strains.</title>
        <authorList>
            <person name="Klenk H.-P."/>
        </authorList>
    </citation>
    <scope>NUCLEOTIDE SEQUENCE [LARGE SCALE GENOMIC DNA]</scope>
    <source>
        <strain evidence="7 8">DSM 13521</strain>
    </source>
</reference>
<evidence type="ECO:0000256" key="2">
    <source>
        <dbReference type="PIRSR" id="PIRSR613078-1"/>
    </source>
</evidence>
<proteinExistence type="predicted"/>
<dbReference type="RefSeq" id="WP_123738245.1">
    <property type="nucleotide sequence ID" value="NZ_CALFQU010000036.1"/>
</dbReference>
<keyword evidence="1" id="KW-0378">Hydrolase</keyword>
<feature type="active site" description="Tele-phosphohistidine intermediate" evidence="2">
    <location>
        <position position="68"/>
    </location>
</feature>
<dbReference type="Proteomes" id="UP000275356">
    <property type="component" value="Unassembled WGS sequence"/>
</dbReference>
<keyword evidence="8" id="KW-1185">Reference proteome</keyword>
<dbReference type="PANTHER" id="PTHR46517:SF1">
    <property type="entry name" value="FRUCTOSE-2,6-BISPHOSPHATASE TIGAR"/>
    <property type="match status" value="1"/>
</dbReference>
<feature type="compositionally biased region" description="Low complexity" evidence="5">
    <location>
        <begin position="28"/>
        <end position="51"/>
    </location>
</feature>
<organism evidence="7 8">
    <name type="scientific">Salana multivorans</name>
    <dbReference type="NCBI Taxonomy" id="120377"/>
    <lineage>
        <taxon>Bacteria</taxon>
        <taxon>Bacillati</taxon>
        <taxon>Actinomycetota</taxon>
        <taxon>Actinomycetes</taxon>
        <taxon>Micrococcales</taxon>
        <taxon>Beutenbergiaceae</taxon>
        <taxon>Salana</taxon>
    </lineage>
</organism>
<feature type="site" description="Transition state stabilizer" evidence="4">
    <location>
        <position position="237"/>
    </location>
</feature>
<feature type="chain" id="PRO_5018174505" evidence="6">
    <location>
        <begin position="26"/>
        <end position="290"/>
    </location>
</feature>
<evidence type="ECO:0000256" key="6">
    <source>
        <dbReference type="SAM" id="SignalP"/>
    </source>
</evidence>
<dbReference type="InterPro" id="IPR013078">
    <property type="entry name" value="His_Pase_superF_clade-1"/>
</dbReference>
<dbReference type="Gene3D" id="3.40.50.1240">
    <property type="entry name" value="Phosphoglycerate mutase-like"/>
    <property type="match status" value="1"/>
</dbReference>
<dbReference type="GO" id="GO:0045820">
    <property type="term" value="P:negative regulation of glycolytic process"/>
    <property type="evidence" value="ECO:0007669"/>
    <property type="project" value="TreeGrafter"/>
</dbReference>
<evidence type="ECO:0000256" key="1">
    <source>
        <dbReference type="ARBA" id="ARBA00022801"/>
    </source>
</evidence>
<dbReference type="SMART" id="SM00855">
    <property type="entry name" value="PGAM"/>
    <property type="match status" value="1"/>
</dbReference>
<dbReference type="InterPro" id="IPR029033">
    <property type="entry name" value="His_PPase_superfam"/>
</dbReference>
<dbReference type="GO" id="GO:0005829">
    <property type="term" value="C:cytosol"/>
    <property type="evidence" value="ECO:0007669"/>
    <property type="project" value="TreeGrafter"/>
</dbReference>
<feature type="binding site" evidence="3">
    <location>
        <begin position="67"/>
        <end position="74"/>
    </location>
    <ligand>
        <name>substrate</name>
    </ligand>
</feature>
<comment type="caution">
    <text evidence="7">The sequence shown here is derived from an EMBL/GenBank/DDBJ whole genome shotgun (WGS) entry which is preliminary data.</text>
</comment>
<protein>
    <submittedName>
        <fullName evidence="7">Putative phosphoglycerate mutase</fullName>
    </submittedName>
</protein>
<dbReference type="GO" id="GO:0004331">
    <property type="term" value="F:fructose-2,6-bisphosphate 2-phosphatase activity"/>
    <property type="evidence" value="ECO:0007669"/>
    <property type="project" value="TreeGrafter"/>
</dbReference>
<evidence type="ECO:0000256" key="4">
    <source>
        <dbReference type="PIRSR" id="PIRSR613078-3"/>
    </source>
</evidence>
<dbReference type="GO" id="GO:0043456">
    <property type="term" value="P:regulation of pentose-phosphate shunt"/>
    <property type="evidence" value="ECO:0007669"/>
    <property type="project" value="TreeGrafter"/>
</dbReference>
<feature type="signal peptide" evidence="6">
    <location>
        <begin position="1"/>
        <end position="25"/>
    </location>
</feature>
<sequence length="290" mass="30448">MKALTKTAAAAVLLVALAGCTQAPAGQSPTEASSTPSSDASAGASTDGSAEPTGEVTTDEITIYVVRHGRTMLNTTDRVQGWSDAVLTPEGEEVVEAAGRGLADVEFQSAYSSDSGRAIQTAEIILAANGASGDLALVHDPRLREFNFGTWEGDLNHTMWQAIADDQGVTLEEFQATFTPEVFANSVAKLDAQNPEAAKNWPAEDYATIEARLSEALDEIVATETAKGNGNVLLVSHGLSISALFDMLIEDYEGPQGGLKNASVSILRYADGEYTLESLNDVSYIEAGQG</sequence>
<dbReference type="EMBL" id="RKHQ01000001">
    <property type="protein sequence ID" value="ROR96007.1"/>
    <property type="molecule type" value="Genomic_DNA"/>
</dbReference>
<dbReference type="CDD" id="cd07067">
    <property type="entry name" value="HP_PGM_like"/>
    <property type="match status" value="1"/>
</dbReference>
<dbReference type="OrthoDB" id="4131070at2"/>
<keyword evidence="6" id="KW-0732">Signal</keyword>
<name>A0A3N2D8A1_9MICO</name>